<name>A0AC61L5G6_9EURY</name>
<evidence type="ECO:0000313" key="2">
    <source>
        <dbReference type="Proteomes" id="UP000248329"/>
    </source>
</evidence>
<sequence>MNEEGDGEVNPFLHDEIVGIVEMQIVGNNPEETKETLERLIKLGYDRDEAIEKIGSVVIGEIYNILKFHERFNERRFVERLHSLK</sequence>
<organism evidence="1 2">
    <name type="scientific">Candidatus Methanogaster sp</name>
    <dbReference type="NCBI Taxonomy" id="3386292"/>
    <lineage>
        <taxon>Archaea</taxon>
        <taxon>Methanobacteriati</taxon>
        <taxon>Methanobacteriota</taxon>
        <taxon>Stenosarchaea group</taxon>
        <taxon>Methanomicrobia</taxon>
        <taxon>Methanosarcinales</taxon>
        <taxon>ANME-2 cluster</taxon>
        <taxon>Candidatus Methanogasteraceae</taxon>
        <taxon>Candidatus Methanogaster</taxon>
    </lineage>
</organism>
<evidence type="ECO:0000313" key="1">
    <source>
        <dbReference type="EMBL" id="PXF61595.1"/>
    </source>
</evidence>
<reference evidence="1" key="1">
    <citation type="submission" date="2018-01" db="EMBL/GenBank/DDBJ databases">
        <authorList>
            <person name="Krukenberg V."/>
        </authorList>
    </citation>
    <scope>NUCLEOTIDE SEQUENCE</scope>
    <source>
        <strain evidence="1">E20ANME2</strain>
    </source>
</reference>
<dbReference type="Proteomes" id="UP000248329">
    <property type="component" value="Unassembled WGS sequence"/>
</dbReference>
<gene>
    <name evidence="1" type="ORF">C4B59_03335</name>
</gene>
<protein>
    <submittedName>
        <fullName evidence="1">Uncharacterized protein</fullName>
    </submittedName>
</protein>
<accession>A0AC61L5G6</accession>
<proteinExistence type="predicted"/>
<comment type="caution">
    <text evidence="1">The sequence shown here is derived from an EMBL/GenBank/DDBJ whole genome shotgun (WGS) entry which is preliminary data.</text>
</comment>
<dbReference type="EMBL" id="PQXF01000004">
    <property type="protein sequence ID" value="PXF61595.1"/>
    <property type="molecule type" value="Genomic_DNA"/>
</dbReference>